<dbReference type="STRING" id="857340.A0A086ST31"/>
<protein>
    <recommendedName>
        <fullName evidence="4">DNA polymerase epsilon subunit D</fullName>
    </recommendedName>
    <alternativeName>
        <fullName evidence="5">DNA polymerase II subunit D</fullName>
    </alternativeName>
</protein>
<feature type="compositionally biased region" description="Low complexity" evidence="6">
    <location>
        <begin position="83"/>
        <end position="101"/>
    </location>
</feature>
<dbReference type="OrthoDB" id="1707486at2759"/>
<dbReference type="Proteomes" id="UP000029964">
    <property type="component" value="Unassembled WGS sequence"/>
</dbReference>
<feature type="compositionally biased region" description="Acidic residues" evidence="6">
    <location>
        <begin position="183"/>
        <end position="193"/>
    </location>
</feature>
<dbReference type="PANTHER" id="PTHR46172:SF1">
    <property type="entry name" value="DNA POLYMERASE EPSILON SUBUNIT 3"/>
    <property type="match status" value="1"/>
</dbReference>
<evidence type="ECO:0000256" key="4">
    <source>
        <dbReference type="ARBA" id="ARBA00039775"/>
    </source>
</evidence>
<sequence>MRRKTYVDRANERTVNAGKKTIAPADVFNALEDIEFGFLRERLEAEFHKFNAVQTQKRTSYRNKVKATAKGAADPSTSAAPGDDTSMADTTHASAADASPTGADAPRSKKQRVDPSGGGGGEEEHDDAETEEEEDHEDEDTHDDEVDEEEDEDEDEDEEEDQPSGDETQDDVLEERDARGQDGDEALDGDESD</sequence>
<dbReference type="Gene3D" id="1.10.20.10">
    <property type="entry name" value="Histone, subunit A"/>
    <property type="match status" value="1"/>
</dbReference>
<dbReference type="InterPro" id="IPR009072">
    <property type="entry name" value="Histone-fold"/>
</dbReference>
<comment type="caution">
    <text evidence="7">The sequence shown here is derived from an EMBL/GenBank/DDBJ whole genome shotgun (WGS) entry which is preliminary data.</text>
</comment>
<evidence type="ECO:0000256" key="2">
    <source>
        <dbReference type="ARBA" id="ARBA00022705"/>
    </source>
</evidence>
<evidence type="ECO:0000256" key="1">
    <source>
        <dbReference type="ARBA" id="ARBA00004123"/>
    </source>
</evidence>
<dbReference type="PANTHER" id="PTHR46172">
    <property type="entry name" value="DNA POLYMERASE EPSILON SUBUNIT 3"/>
    <property type="match status" value="1"/>
</dbReference>
<dbReference type="SUPFAM" id="SSF47113">
    <property type="entry name" value="Histone-fold"/>
    <property type="match status" value="1"/>
</dbReference>
<feature type="region of interest" description="Disordered" evidence="6">
    <location>
        <begin position="51"/>
        <end position="193"/>
    </location>
</feature>
<dbReference type="GO" id="GO:0031507">
    <property type="term" value="P:heterochromatin formation"/>
    <property type="evidence" value="ECO:0007669"/>
    <property type="project" value="TreeGrafter"/>
</dbReference>
<dbReference type="AlphaFoldDB" id="A0A086ST31"/>
<keyword evidence="2" id="KW-0235">DNA replication</keyword>
<dbReference type="GO" id="GO:0031490">
    <property type="term" value="F:chromatin DNA binding"/>
    <property type="evidence" value="ECO:0007669"/>
    <property type="project" value="TreeGrafter"/>
</dbReference>
<dbReference type="InterPro" id="IPR051377">
    <property type="entry name" value="DNA_Pol-Epsilon_Subunit"/>
</dbReference>
<comment type="subcellular location">
    <subcellularLocation>
        <location evidence="1">Nucleus</location>
    </subcellularLocation>
</comment>
<dbReference type="GO" id="GO:0006272">
    <property type="term" value="P:leading strand elongation"/>
    <property type="evidence" value="ECO:0007669"/>
    <property type="project" value="TreeGrafter"/>
</dbReference>
<organism evidence="7 8">
    <name type="scientific">Hapsidospora chrysogenum (strain ATCC 11550 / CBS 779.69 / DSM 880 / IAM 14645 / JCM 23072 / IMI 49137)</name>
    <name type="common">Acremonium chrysogenum</name>
    <dbReference type="NCBI Taxonomy" id="857340"/>
    <lineage>
        <taxon>Eukaryota</taxon>
        <taxon>Fungi</taxon>
        <taxon>Dikarya</taxon>
        <taxon>Ascomycota</taxon>
        <taxon>Pezizomycotina</taxon>
        <taxon>Sordariomycetes</taxon>
        <taxon>Hypocreomycetidae</taxon>
        <taxon>Hypocreales</taxon>
        <taxon>Bionectriaceae</taxon>
        <taxon>Hapsidospora</taxon>
    </lineage>
</organism>
<accession>A0A086ST31</accession>
<dbReference type="HOGENOM" id="CLU_043417_1_0_1"/>
<evidence type="ECO:0000313" key="7">
    <source>
        <dbReference type="EMBL" id="KFH40263.1"/>
    </source>
</evidence>
<dbReference type="GO" id="GO:0008622">
    <property type="term" value="C:epsilon DNA polymerase complex"/>
    <property type="evidence" value="ECO:0007669"/>
    <property type="project" value="TreeGrafter"/>
</dbReference>
<feature type="compositionally biased region" description="Acidic residues" evidence="6">
    <location>
        <begin position="121"/>
        <end position="174"/>
    </location>
</feature>
<dbReference type="GO" id="GO:0008623">
    <property type="term" value="C:CHRAC"/>
    <property type="evidence" value="ECO:0007669"/>
    <property type="project" value="TreeGrafter"/>
</dbReference>
<evidence type="ECO:0000313" key="8">
    <source>
        <dbReference type="Proteomes" id="UP000029964"/>
    </source>
</evidence>
<keyword evidence="3" id="KW-0539">Nucleus</keyword>
<evidence type="ECO:0000256" key="3">
    <source>
        <dbReference type="ARBA" id="ARBA00023242"/>
    </source>
</evidence>
<evidence type="ECO:0000256" key="6">
    <source>
        <dbReference type="SAM" id="MobiDB-lite"/>
    </source>
</evidence>
<evidence type="ECO:0000256" key="5">
    <source>
        <dbReference type="ARBA" id="ARBA00042096"/>
    </source>
</evidence>
<dbReference type="EMBL" id="JPKY01000270">
    <property type="protein sequence ID" value="KFH40263.1"/>
    <property type="molecule type" value="Genomic_DNA"/>
</dbReference>
<name>A0A086ST31_HAPC1</name>
<dbReference type="GO" id="GO:0046982">
    <property type="term" value="F:protein heterodimerization activity"/>
    <property type="evidence" value="ECO:0007669"/>
    <property type="project" value="InterPro"/>
</dbReference>
<dbReference type="GO" id="GO:0006974">
    <property type="term" value="P:DNA damage response"/>
    <property type="evidence" value="ECO:0007669"/>
    <property type="project" value="TreeGrafter"/>
</dbReference>
<gene>
    <name evidence="7" type="ORF">ACRE_090770</name>
</gene>
<reference evidence="8" key="1">
    <citation type="journal article" date="2014" name="Genome Announc.">
        <title>Genome sequence and annotation of Acremonium chrysogenum, producer of the beta-lactam antibiotic cephalosporin C.</title>
        <authorList>
            <person name="Terfehr D."/>
            <person name="Dahlmann T.A."/>
            <person name="Specht T."/>
            <person name="Zadra I."/>
            <person name="Kuernsteiner H."/>
            <person name="Kueck U."/>
        </authorList>
    </citation>
    <scope>NUCLEOTIDE SEQUENCE [LARGE SCALE GENOMIC DNA]</scope>
    <source>
        <strain evidence="8">ATCC 11550 / CBS 779.69 / DSM 880 / IAM 14645 / JCM 23072 / IMI 49137</strain>
    </source>
</reference>
<keyword evidence="8" id="KW-1185">Reference proteome</keyword>
<proteinExistence type="predicted"/>